<keyword evidence="1" id="KW-0472">Membrane</keyword>
<keyword evidence="1" id="KW-1133">Transmembrane helix</keyword>
<evidence type="ECO:0000313" key="3">
    <source>
        <dbReference type="Proteomes" id="UP000031523"/>
    </source>
</evidence>
<reference evidence="2 3" key="1">
    <citation type="submission" date="2015-01" db="EMBL/GenBank/DDBJ databases">
        <title>Enhanced salinomycin production by adjusting the supply of polyketide extender units in Streptomyce albus DSM 41398.</title>
        <authorList>
            <person name="Lu C."/>
        </authorList>
    </citation>
    <scope>NUCLEOTIDE SEQUENCE [LARGE SCALE GENOMIC DNA]</scope>
    <source>
        <strain evidence="3">ATCC 21838 / DSM 41398 / FERM P-419 / JCM 4703 / NBRC 107858</strain>
    </source>
</reference>
<evidence type="ECO:0000313" key="2">
    <source>
        <dbReference type="EMBL" id="AJE83446.1"/>
    </source>
</evidence>
<feature type="transmembrane region" description="Helical" evidence="1">
    <location>
        <begin position="91"/>
        <end position="109"/>
    </location>
</feature>
<sequence length="203" mass="21514">MRTFVETAAGFPTILFTAALVVVLVFWVLVAVGVGEAESFDADADFGAWGLGGVPVSIAFSLLTALAWFLSLASSLLIADAVPADAGTVRLLGELLASVLALLLAWRLTRLLVRPFARLFPDEPGPSRQDFLGRTCTIRTGRVDGAFGQAEVAAADGSTALVQVRQTGTDPLRLGSTGLLYAYDSTGEFFWVASFEEALDPRD</sequence>
<organism evidence="2 3">
    <name type="scientific">Streptomyces albus (strain ATCC 21838 / DSM 41398 / FERM P-419 / JCM 4703 / NBRC 107858)</name>
    <dbReference type="NCBI Taxonomy" id="1081613"/>
    <lineage>
        <taxon>Bacteria</taxon>
        <taxon>Bacillati</taxon>
        <taxon>Actinomycetota</taxon>
        <taxon>Actinomycetes</taxon>
        <taxon>Kitasatosporales</taxon>
        <taxon>Streptomycetaceae</taxon>
        <taxon>Streptomyces</taxon>
    </lineage>
</organism>
<dbReference type="Proteomes" id="UP000031523">
    <property type="component" value="Chromosome"/>
</dbReference>
<proteinExistence type="predicted"/>
<dbReference type="EMBL" id="CP010519">
    <property type="protein sequence ID" value="AJE83446.1"/>
    <property type="molecule type" value="Genomic_DNA"/>
</dbReference>
<dbReference type="KEGG" id="sals:SLNWT_3070"/>
<keyword evidence="1" id="KW-0812">Transmembrane</keyword>
<protein>
    <recommendedName>
        <fullName evidence="4">DUF1449 family protein</fullName>
    </recommendedName>
</protein>
<dbReference type="AlphaFoldDB" id="A0A0B5EXS6"/>
<evidence type="ECO:0008006" key="4">
    <source>
        <dbReference type="Google" id="ProtNLM"/>
    </source>
</evidence>
<evidence type="ECO:0000256" key="1">
    <source>
        <dbReference type="SAM" id="Phobius"/>
    </source>
</evidence>
<keyword evidence="3" id="KW-1185">Reference proteome</keyword>
<gene>
    <name evidence="2" type="ORF">SLNWT_3070</name>
</gene>
<name>A0A0B5EXS6_STRA4</name>
<accession>A0A0B5EXS6</accession>
<feature type="transmembrane region" description="Helical" evidence="1">
    <location>
        <begin position="12"/>
        <end position="34"/>
    </location>
</feature>
<feature type="transmembrane region" description="Helical" evidence="1">
    <location>
        <begin position="46"/>
        <end position="71"/>
    </location>
</feature>